<dbReference type="RefSeq" id="WP_163932447.1">
    <property type="nucleotide sequence ID" value="NZ_BMQU01000023.1"/>
</dbReference>
<gene>
    <name evidence="1" type="ORF">G3O07_03210</name>
</gene>
<keyword evidence="2" id="KW-1185">Reference proteome</keyword>
<comment type="caution">
    <text evidence="1">The sequence shown here is derived from an EMBL/GenBank/DDBJ whole genome shotgun (WGS) entry which is preliminary data.</text>
</comment>
<evidence type="ECO:0000313" key="2">
    <source>
        <dbReference type="Proteomes" id="UP000471751"/>
    </source>
</evidence>
<name>A0A6I5RLX0_9PSED</name>
<protein>
    <submittedName>
        <fullName evidence="1">Uncharacterized protein</fullName>
    </submittedName>
</protein>
<sequence length="79" mass="8826">MNQQDRLHLKAVGLIDTAIKTLANSKPEMHLVHSSAAHTAVSVSHELKAINGSEYLHYCERIRTIDARFMGITEQRVTA</sequence>
<dbReference type="AlphaFoldDB" id="A0A6I5RLX0"/>
<organism evidence="1 2">
    <name type="scientific">Pseudomonas laurentiana</name>
    <dbReference type="NCBI Taxonomy" id="2364649"/>
    <lineage>
        <taxon>Bacteria</taxon>
        <taxon>Pseudomonadati</taxon>
        <taxon>Pseudomonadota</taxon>
        <taxon>Gammaproteobacteria</taxon>
        <taxon>Pseudomonadales</taxon>
        <taxon>Pseudomonadaceae</taxon>
        <taxon>Pseudomonas</taxon>
    </lineage>
</organism>
<reference evidence="1 2" key="1">
    <citation type="submission" date="2020-02" db="EMBL/GenBank/DDBJ databases">
        <title>Broccoli isolated Pseudomonas sp.</title>
        <authorList>
            <person name="Fujikawa T."/>
            <person name="Sawada H."/>
        </authorList>
    </citation>
    <scope>NUCLEOTIDE SEQUENCE [LARGE SCALE GENOMIC DNA]</scope>
    <source>
        <strain evidence="1 2">JCM 32154</strain>
    </source>
</reference>
<dbReference type="Proteomes" id="UP000471751">
    <property type="component" value="Unassembled WGS sequence"/>
</dbReference>
<evidence type="ECO:0000313" key="1">
    <source>
        <dbReference type="EMBL" id="NES08957.1"/>
    </source>
</evidence>
<dbReference type="EMBL" id="JAAHBT010000029">
    <property type="protein sequence ID" value="NES08957.1"/>
    <property type="molecule type" value="Genomic_DNA"/>
</dbReference>
<proteinExistence type="predicted"/>
<accession>A0A6I5RLX0</accession>